<dbReference type="PANTHER" id="PTHR31392">
    <property type="entry name" value="ALPHA-1,3-MANNOSYLTRANSFERASE MNN1-RELATED"/>
    <property type="match status" value="1"/>
</dbReference>
<comment type="similarity">
    <text evidence="2">Belongs to the MNN1/MNT family.</text>
</comment>
<comment type="subcellular location">
    <subcellularLocation>
        <location evidence="1">Membrane</location>
        <topology evidence="1">Single-pass type II membrane protein</topology>
    </subcellularLocation>
</comment>
<dbReference type="AlphaFoldDB" id="I2GUR3"/>
<dbReference type="OrthoDB" id="430354at2759"/>
<dbReference type="InterPro" id="IPR029044">
    <property type="entry name" value="Nucleotide-diphossugar_trans"/>
</dbReference>
<keyword evidence="11" id="KW-1185">Reference proteome</keyword>
<dbReference type="SUPFAM" id="SSF53448">
    <property type="entry name" value="Nucleotide-diphospho-sugar transferases"/>
    <property type="match status" value="1"/>
</dbReference>
<protein>
    <recommendedName>
        <fullName evidence="12">Alpha-1,3-mannosyltransferase</fullName>
    </recommendedName>
</protein>
<evidence type="ECO:0000256" key="5">
    <source>
        <dbReference type="ARBA" id="ARBA00022692"/>
    </source>
</evidence>
<dbReference type="OMA" id="VYGACYL"/>
<dbReference type="HOGENOM" id="CLU_015387_1_0_1"/>
<dbReference type="InterPro" id="IPR022751">
    <property type="entry name" value="Alpha_mannosyltransferase"/>
</dbReference>
<proteinExistence type="inferred from homology"/>
<evidence type="ECO:0000256" key="1">
    <source>
        <dbReference type="ARBA" id="ARBA00004606"/>
    </source>
</evidence>
<dbReference type="Pfam" id="PF11051">
    <property type="entry name" value="Mannosyl_trans3"/>
    <property type="match status" value="1"/>
</dbReference>
<dbReference type="GO" id="GO:0016020">
    <property type="term" value="C:membrane"/>
    <property type="evidence" value="ECO:0007669"/>
    <property type="project" value="UniProtKB-SubCell"/>
</dbReference>
<keyword evidence="5" id="KW-0812">Transmembrane</keyword>
<gene>
    <name evidence="10" type="primary">TBLA0A00640</name>
    <name evidence="10" type="ORF">TBLA_0A00640</name>
</gene>
<dbReference type="InParanoid" id="I2GUR3"/>
<keyword evidence="9" id="KW-0325">Glycoprotein</keyword>
<evidence type="ECO:0000256" key="8">
    <source>
        <dbReference type="ARBA" id="ARBA00023136"/>
    </source>
</evidence>
<dbReference type="GO" id="GO:0000033">
    <property type="term" value="F:alpha-1,3-mannosyltransferase activity"/>
    <property type="evidence" value="ECO:0007669"/>
    <property type="project" value="TreeGrafter"/>
</dbReference>
<evidence type="ECO:0008006" key="12">
    <source>
        <dbReference type="Google" id="ProtNLM"/>
    </source>
</evidence>
<evidence type="ECO:0000313" key="11">
    <source>
        <dbReference type="Proteomes" id="UP000002866"/>
    </source>
</evidence>
<dbReference type="PANTHER" id="PTHR31392:SF1">
    <property type="entry name" value="ALPHA-1,3-MANNOSYLTRANSFERASE MNN1-RELATED"/>
    <property type="match status" value="1"/>
</dbReference>
<keyword evidence="4" id="KW-0808">Transferase</keyword>
<name>I2GUR3_HENB6</name>
<organism evidence="10 11">
    <name type="scientific">Henningerozyma blattae (strain ATCC 34711 / CBS 6284 / DSM 70876 / NBRC 10599 / NRRL Y-10934 / UCD 77-7)</name>
    <name type="common">Yeast</name>
    <name type="synonym">Tetrapisispora blattae</name>
    <dbReference type="NCBI Taxonomy" id="1071380"/>
    <lineage>
        <taxon>Eukaryota</taxon>
        <taxon>Fungi</taxon>
        <taxon>Dikarya</taxon>
        <taxon>Ascomycota</taxon>
        <taxon>Saccharomycotina</taxon>
        <taxon>Saccharomycetes</taxon>
        <taxon>Saccharomycetales</taxon>
        <taxon>Saccharomycetaceae</taxon>
        <taxon>Henningerozyma</taxon>
    </lineage>
</organism>
<sequence length="747" mass="88519">MYTKMISNKFCILNSKLGRFVLLSVSLLILLIVLTKSNDRHVFYLKPFYQTDFRLNHLNKYLSHHFDDMEIRPVTHGPYSPIDYIPEYDRLVALERKSTWNPFERLKFHDFNELLLQDRCNFYFRELYNLNTDWSNDYHRLKFDIYEETDFKQENLGDNQLLNDKEIIRIFNKKNDVKLALQRLRIYDRCFIQNDNLDIRGIFNDSIIPSKNIQQKKHIKRDLQERALNKRDMINKDNYKEFDIWDFEKRMFPFLKKFDEKSIKEFIPNIIYGSKTLPRGKIPILTDDTRLKAKLSDFTYDPSKSFWSNWNFMSHNIARRGISMCIGDGQLKLALKLITTLRYSGNTLPIQIIMKKGELSKGSIEKLIFAAQGNNFKFRIDKDEYKPASSYMPQEILFTDITDLLDPEFLNDFQWFKNKWLASIFNVFEENIFLDADVVPYVDLNFFFNTKEYNETGTIFFKDRSFEQINTEKCDAFLESINPLLPEGKYFDNHPYIDTEYVSSECEYLLNPTEAVYKNFFINRNQHQMEAGLYAVDMRSHIIPLIVGMTLHMLPVATCSYGDKEFFWLGFLASGHSYAFHPMNVATVGYYKQLHNTGDKIVDKVCSTQIAHMDTDYRMLWTNAGASVCKKPEDSQVDWERKGSKWPKDVCNSAKEIEDYYNSPVDPRWAMVSKGESSGWERLSDSCQGYMWCAFRQKSRKEFSYDEYTEKGHLVEYTGEEYEHIKTINFVWSYLEEGMIGKVELQE</sequence>
<evidence type="ECO:0000256" key="4">
    <source>
        <dbReference type="ARBA" id="ARBA00022679"/>
    </source>
</evidence>
<keyword evidence="7" id="KW-1133">Transmembrane helix</keyword>
<dbReference type="eggNOG" id="ENOG502RZ48">
    <property type="taxonomic scope" value="Eukaryota"/>
</dbReference>
<evidence type="ECO:0000256" key="9">
    <source>
        <dbReference type="ARBA" id="ARBA00023180"/>
    </source>
</evidence>
<reference evidence="10 11" key="1">
    <citation type="journal article" date="2011" name="Proc. Natl. Acad. Sci. U.S.A.">
        <title>Evolutionary erosion of yeast sex chromosomes by mating-type switching accidents.</title>
        <authorList>
            <person name="Gordon J.L."/>
            <person name="Armisen D."/>
            <person name="Proux-Wera E."/>
            <person name="Oheigeartaigh S.S."/>
            <person name="Byrne K.P."/>
            <person name="Wolfe K.H."/>
        </authorList>
    </citation>
    <scope>NUCLEOTIDE SEQUENCE [LARGE SCALE GENOMIC DNA]</scope>
    <source>
        <strain evidence="11">ATCC 34711 / CBS 6284 / DSM 70876 / NBRC 10599 / NRRL Y-10934 / UCD 77-7</strain>
    </source>
</reference>
<accession>I2GUR3</accession>
<evidence type="ECO:0000256" key="3">
    <source>
        <dbReference type="ARBA" id="ARBA00022676"/>
    </source>
</evidence>
<evidence type="ECO:0000256" key="6">
    <source>
        <dbReference type="ARBA" id="ARBA00022968"/>
    </source>
</evidence>
<evidence type="ECO:0000256" key="2">
    <source>
        <dbReference type="ARBA" id="ARBA00009105"/>
    </source>
</evidence>
<evidence type="ECO:0000313" key="10">
    <source>
        <dbReference type="EMBL" id="CCH57865.1"/>
    </source>
</evidence>
<dbReference type="GO" id="GO:0005794">
    <property type="term" value="C:Golgi apparatus"/>
    <property type="evidence" value="ECO:0007669"/>
    <property type="project" value="TreeGrafter"/>
</dbReference>
<keyword evidence="8" id="KW-0472">Membrane</keyword>
<keyword evidence="3" id="KW-0328">Glycosyltransferase</keyword>
<dbReference type="EMBL" id="HE806316">
    <property type="protein sequence ID" value="CCH57865.1"/>
    <property type="molecule type" value="Genomic_DNA"/>
</dbReference>
<dbReference type="KEGG" id="tbl:TBLA_0A00640"/>
<dbReference type="GO" id="GO:0006493">
    <property type="term" value="P:protein O-linked glycosylation"/>
    <property type="evidence" value="ECO:0007669"/>
    <property type="project" value="TreeGrafter"/>
</dbReference>
<dbReference type="GeneID" id="14492847"/>
<keyword evidence="6" id="KW-0735">Signal-anchor</keyword>
<dbReference type="RefSeq" id="XP_004177384.1">
    <property type="nucleotide sequence ID" value="XM_004177336.1"/>
</dbReference>
<dbReference type="FunCoup" id="I2GUR3">
    <property type="interactions" value="115"/>
</dbReference>
<dbReference type="Proteomes" id="UP000002866">
    <property type="component" value="Chromosome 1"/>
</dbReference>
<evidence type="ECO:0000256" key="7">
    <source>
        <dbReference type="ARBA" id="ARBA00022989"/>
    </source>
</evidence>